<dbReference type="Proteomes" id="UP001642360">
    <property type="component" value="Unassembled WGS sequence"/>
</dbReference>
<organism evidence="2 4">
    <name type="scientific">Ilex paraguariensis</name>
    <name type="common">yerba mate</name>
    <dbReference type="NCBI Taxonomy" id="185542"/>
    <lineage>
        <taxon>Eukaryota</taxon>
        <taxon>Viridiplantae</taxon>
        <taxon>Streptophyta</taxon>
        <taxon>Embryophyta</taxon>
        <taxon>Tracheophyta</taxon>
        <taxon>Spermatophyta</taxon>
        <taxon>Magnoliopsida</taxon>
        <taxon>eudicotyledons</taxon>
        <taxon>Gunneridae</taxon>
        <taxon>Pentapetalae</taxon>
        <taxon>asterids</taxon>
        <taxon>campanulids</taxon>
        <taxon>Aquifoliales</taxon>
        <taxon>Aquifoliaceae</taxon>
        <taxon>Ilex</taxon>
    </lineage>
</organism>
<reference evidence="2 4" key="1">
    <citation type="submission" date="2024-02" db="EMBL/GenBank/DDBJ databases">
        <authorList>
            <person name="Vignale AGUSTIN F."/>
            <person name="Sosa J E."/>
            <person name="Modenutti C."/>
        </authorList>
    </citation>
    <scope>NUCLEOTIDE SEQUENCE [LARGE SCALE GENOMIC DNA]</scope>
</reference>
<accession>A0ABC8RF61</accession>
<sequence>MLQRELVHCSHYILASKRNSVALSALHSSFFPAEVSSESATTSLKGYTDGYKSGSEAIQRSDDITVDSTVAGKRFIKFRMSMDNDRKMDDSSSSQQISMQKPGERVSLSGKTIPNRPSSVVSCNLSDDGEKPSNYRKHTETFEKELVMTSDQASMKNQRLPKGFVYVPIQCLLKEKETIPDECSEGPS</sequence>
<comment type="caution">
    <text evidence="2">The sequence shown here is derived from an EMBL/GenBank/DDBJ whole genome shotgun (WGS) entry which is preliminary data.</text>
</comment>
<evidence type="ECO:0000313" key="4">
    <source>
        <dbReference type="Proteomes" id="UP001642360"/>
    </source>
</evidence>
<feature type="compositionally biased region" description="Low complexity" evidence="1">
    <location>
        <begin position="91"/>
        <end position="100"/>
    </location>
</feature>
<protein>
    <submittedName>
        <fullName evidence="2">Uncharacterized protein</fullName>
    </submittedName>
</protein>
<gene>
    <name evidence="3" type="ORF">ILEXP_LOCUS41330</name>
    <name evidence="2" type="ORF">ILEXP_LOCUS9855</name>
</gene>
<evidence type="ECO:0000313" key="3">
    <source>
        <dbReference type="EMBL" id="CAK9171732.1"/>
    </source>
</evidence>
<proteinExistence type="predicted"/>
<evidence type="ECO:0000256" key="1">
    <source>
        <dbReference type="SAM" id="MobiDB-lite"/>
    </source>
</evidence>
<dbReference type="AlphaFoldDB" id="A0ABC8RF61"/>
<feature type="region of interest" description="Disordered" evidence="1">
    <location>
        <begin position="82"/>
        <end position="113"/>
    </location>
</feature>
<keyword evidence="4" id="KW-1185">Reference proteome</keyword>
<name>A0ABC8RF61_9AQUA</name>
<evidence type="ECO:0000313" key="2">
    <source>
        <dbReference type="EMBL" id="CAK9142200.1"/>
    </source>
</evidence>
<dbReference type="EMBL" id="CAUOFW020005835">
    <property type="protein sequence ID" value="CAK9171732.1"/>
    <property type="molecule type" value="Genomic_DNA"/>
</dbReference>
<dbReference type="EMBL" id="CAUOFW020001204">
    <property type="protein sequence ID" value="CAK9142200.1"/>
    <property type="molecule type" value="Genomic_DNA"/>
</dbReference>